<evidence type="ECO:0000313" key="2">
    <source>
        <dbReference type="EMBL" id="KAL3319533.1"/>
    </source>
</evidence>
<name>A0ABD2QJ13_9PLAT</name>
<organism evidence="2 3">
    <name type="scientific">Cichlidogyrus casuarinus</name>
    <dbReference type="NCBI Taxonomy" id="1844966"/>
    <lineage>
        <taxon>Eukaryota</taxon>
        <taxon>Metazoa</taxon>
        <taxon>Spiralia</taxon>
        <taxon>Lophotrochozoa</taxon>
        <taxon>Platyhelminthes</taxon>
        <taxon>Monogenea</taxon>
        <taxon>Monopisthocotylea</taxon>
        <taxon>Dactylogyridea</taxon>
        <taxon>Ancyrocephalidae</taxon>
        <taxon>Cichlidogyrus</taxon>
    </lineage>
</organism>
<accession>A0ABD2QJ13</accession>
<dbReference type="AlphaFoldDB" id="A0ABD2QJ13"/>
<keyword evidence="3" id="KW-1185">Reference proteome</keyword>
<evidence type="ECO:0000256" key="1">
    <source>
        <dbReference type="SAM" id="MobiDB-lite"/>
    </source>
</evidence>
<feature type="region of interest" description="Disordered" evidence="1">
    <location>
        <begin position="160"/>
        <end position="183"/>
    </location>
</feature>
<proteinExistence type="predicted"/>
<protein>
    <submittedName>
        <fullName evidence="2">Uncharacterized protein</fullName>
    </submittedName>
</protein>
<reference evidence="2 3" key="1">
    <citation type="submission" date="2024-11" db="EMBL/GenBank/DDBJ databases">
        <title>Adaptive evolution of stress response genes in parasites aligns with host niche diversity.</title>
        <authorList>
            <person name="Hahn C."/>
            <person name="Resl P."/>
        </authorList>
    </citation>
    <scope>NUCLEOTIDE SEQUENCE [LARGE SCALE GENOMIC DNA]</scope>
    <source>
        <strain evidence="2">EGGRZ-B1_66</strain>
        <tissue evidence="2">Body</tissue>
    </source>
</reference>
<comment type="caution">
    <text evidence="2">The sequence shown here is derived from an EMBL/GenBank/DDBJ whole genome shotgun (WGS) entry which is preliminary data.</text>
</comment>
<gene>
    <name evidence="2" type="ORF">Ciccas_001789</name>
</gene>
<dbReference type="Proteomes" id="UP001626550">
    <property type="component" value="Unassembled WGS sequence"/>
</dbReference>
<sequence>MHGSLQDQKSKAYLLGSPPLFKTNSLSSSFSNIPQSPMLSMNNRIYSNPGLELEKLALRRELNETRHELVEEHSKYEATRKERDLVLQNFRKLQETMLTIKSILQQNMGKSASPEVQQATLDAVVSQITATNSCPEDLLEIINAQLRKCDLADLTLEQITTDPEYDEAEAGEMATPQPRVPQE</sequence>
<evidence type="ECO:0000313" key="3">
    <source>
        <dbReference type="Proteomes" id="UP001626550"/>
    </source>
</evidence>
<dbReference type="EMBL" id="JBJKFK010000127">
    <property type="protein sequence ID" value="KAL3319533.1"/>
    <property type="molecule type" value="Genomic_DNA"/>
</dbReference>